<organism evidence="12 13">
    <name type="scientific">Pedobacter kyungheensis</name>
    <dbReference type="NCBI Taxonomy" id="1069985"/>
    <lineage>
        <taxon>Bacteria</taxon>
        <taxon>Pseudomonadati</taxon>
        <taxon>Bacteroidota</taxon>
        <taxon>Sphingobacteriia</taxon>
        <taxon>Sphingobacteriales</taxon>
        <taxon>Sphingobacteriaceae</taxon>
        <taxon>Pedobacter</taxon>
    </lineage>
</organism>
<evidence type="ECO:0000256" key="10">
    <source>
        <dbReference type="SAM" id="Phobius"/>
    </source>
</evidence>
<dbReference type="PANTHER" id="PTHR24421">
    <property type="entry name" value="NITRATE/NITRITE SENSOR PROTEIN NARX-RELATED"/>
    <property type="match status" value="1"/>
</dbReference>
<keyword evidence="10" id="KW-1133">Transmembrane helix</keyword>
<dbReference type="SMART" id="SM00387">
    <property type="entry name" value="HATPase_c"/>
    <property type="match status" value="1"/>
</dbReference>
<evidence type="ECO:0000313" key="12">
    <source>
        <dbReference type="EMBL" id="KIA95542.1"/>
    </source>
</evidence>
<evidence type="ECO:0000256" key="9">
    <source>
        <dbReference type="SAM" id="Coils"/>
    </source>
</evidence>
<evidence type="ECO:0000313" key="13">
    <source>
        <dbReference type="Proteomes" id="UP000031246"/>
    </source>
</evidence>
<keyword evidence="8" id="KW-0902">Two-component regulatory system</keyword>
<feature type="coiled-coil region" evidence="9">
    <location>
        <begin position="346"/>
        <end position="373"/>
    </location>
</feature>
<reference evidence="12 13" key="1">
    <citation type="submission" date="2014-10" db="EMBL/GenBank/DDBJ databases">
        <title>Pedobacter Kyungheensis.</title>
        <authorList>
            <person name="Anderson B.M."/>
            <person name="Newman J.D."/>
        </authorList>
    </citation>
    <scope>NUCLEOTIDE SEQUENCE [LARGE SCALE GENOMIC DNA]</scope>
    <source>
        <strain evidence="12 13">KACC 16221</strain>
    </source>
</reference>
<keyword evidence="6" id="KW-0418">Kinase</keyword>
<evidence type="ECO:0000256" key="3">
    <source>
        <dbReference type="ARBA" id="ARBA00022553"/>
    </source>
</evidence>
<dbReference type="Pfam" id="PF02518">
    <property type="entry name" value="HATPase_c"/>
    <property type="match status" value="1"/>
</dbReference>
<dbReference type="CDD" id="cd16917">
    <property type="entry name" value="HATPase_UhpB-NarQ-NarX-like"/>
    <property type="match status" value="1"/>
</dbReference>
<keyword evidence="13" id="KW-1185">Reference proteome</keyword>
<name>A0A0C1FRJ5_9SPHI</name>
<feature type="transmembrane region" description="Helical" evidence="10">
    <location>
        <begin position="388"/>
        <end position="411"/>
    </location>
</feature>
<dbReference type="InterPro" id="IPR003594">
    <property type="entry name" value="HATPase_dom"/>
</dbReference>
<dbReference type="SUPFAM" id="SSF48452">
    <property type="entry name" value="TPR-like"/>
    <property type="match status" value="1"/>
</dbReference>
<dbReference type="AlphaFoldDB" id="A0A0C1FRJ5"/>
<protein>
    <recommendedName>
        <fullName evidence="2">histidine kinase</fullName>
        <ecNumber evidence="2">2.7.13.3</ecNumber>
    </recommendedName>
</protein>
<dbReference type="GO" id="GO:0016020">
    <property type="term" value="C:membrane"/>
    <property type="evidence" value="ECO:0007669"/>
    <property type="project" value="InterPro"/>
</dbReference>
<dbReference type="EMBL" id="JSYN01000005">
    <property type="protein sequence ID" value="KIA95542.1"/>
    <property type="molecule type" value="Genomic_DNA"/>
</dbReference>
<dbReference type="InterPro" id="IPR005467">
    <property type="entry name" value="His_kinase_dom"/>
</dbReference>
<feature type="domain" description="Histidine kinase" evidence="11">
    <location>
        <begin position="440"/>
        <end position="630"/>
    </location>
</feature>
<dbReference type="InterPro" id="IPR036890">
    <property type="entry name" value="HATPase_C_sf"/>
</dbReference>
<sequence length="630" mass="72847">MFGQLQVSDKRYPDSLLQLTKNTPSDSIRARAFFRLSGYWSDIDTAKAKKYLIEGAKYESKYPYLKAVYYFNLAGYYYLRNTKKSEANYMKAEKEFSKFNSKEAFLFRAKSWSNYANLQQKKDNELLMIDILVNKSIPLAKQAANNDYLGKYHYDLGLIFFNKLQYDKAEKYFLFAISIFEQAKIRETTLLIKTYLSLGKTYLRINKLIKAKKILSKAQRLLRTDANPEHEAEYYLVEGCYYQNVKEYNNALKSINHGLKIAMQLMDPYPQEKLNFQKYKILMEKGDYKKAIHIIENILKKPAINFSVNMLSYYQDLSFLYDKLGNQKIAYDWLKKYTVLNDSLNKQDVLRKINQLEIKFKTVENQKKIAELNTANQKANLSAKNSRLLNWLLGTTILFILSILFFGIYYYRNQKKQAAQTEAIRLSQAMITGQETERYRIARELHDGLGNILAVVKFNLGGLVIENQTEELQDVTQQLDLSINELRRIAHDMMPEMLISIGLEAALKDLCESLTSHKLTVDYHFIKIENAIPQQTQLAIYRIVQELLTNVVKHAQATNVFLQCTQHKGIFFISLEDDGKGFDPHLQGGKTGIGLNNIKSRVAYLNGKIDITPRINGSGTSINIELNVKA</sequence>
<gene>
    <name evidence="12" type="ORF">OC25_06840</name>
</gene>
<dbReference type="GO" id="GO:0005524">
    <property type="term" value="F:ATP binding"/>
    <property type="evidence" value="ECO:0007669"/>
    <property type="project" value="UniProtKB-KW"/>
</dbReference>
<keyword evidence="10" id="KW-0812">Transmembrane</keyword>
<evidence type="ECO:0000259" key="11">
    <source>
        <dbReference type="PROSITE" id="PS50109"/>
    </source>
</evidence>
<evidence type="ECO:0000256" key="7">
    <source>
        <dbReference type="ARBA" id="ARBA00022840"/>
    </source>
</evidence>
<dbReference type="Gene3D" id="1.25.40.10">
    <property type="entry name" value="Tetratricopeptide repeat domain"/>
    <property type="match status" value="2"/>
</dbReference>
<evidence type="ECO:0000256" key="1">
    <source>
        <dbReference type="ARBA" id="ARBA00000085"/>
    </source>
</evidence>
<keyword evidence="7" id="KW-0067">ATP-binding</keyword>
<dbReference type="SMART" id="SM00028">
    <property type="entry name" value="TPR"/>
    <property type="match status" value="3"/>
</dbReference>
<keyword evidence="9" id="KW-0175">Coiled coil</keyword>
<dbReference type="InterPro" id="IPR019734">
    <property type="entry name" value="TPR_rpt"/>
</dbReference>
<evidence type="ECO:0000256" key="8">
    <source>
        <dbReference type="ARBA" id="ARBA00023012"/>
    </source>
</evidence>
<dbReference type="GO" id="GO:0000155">
    <property type="term" value="F:phosphorelay sensor kinase activity"/>
    <property type="evidence" value="ECO:0007669"/>
    <property type="project" value="InterPro"/>
</dbReference>
<dbReference type="PROSITE" id="PS50109">
    <property type="entry name" value="HIS_KIN"/>
    <property type="match status" value="1"/>
</dbReference>
<accession>A0A0C1FRJ5</accession>
<evidence type="ECO:0000256" key="2">
    <source>
        <dbReference type="ARBA" id="ARBA00012438"/>
    </source>
</evidence>
<dbReference type="Gene3D" id="3.30.565.10">
    <property type="entry name" value="Histidine kinase-like ATPase, C-terminal domain"/>
    <property type="match status" value="1"/>
</dbReference>
<comment type="catalytic activity">
    <reaction evidence="1">
        <text>ATP + protein L-histidine = ADP + protein N-phospho-L-histidine.</text>
        <dbReference type="EC" id="2.7.13.3"/>
    </reaction>
</comment>
<dbReference type="GO" id="GO:0046983">
    <property type="term" value="F:protein dimerization activity"/>
    <property type="evidence" value="ECO:0007669"/>
    <property type="project" value="InterPro"/>
</dbReference>
<keyword evidence="5" id="KW-0547">Nucleotide-binding</keyword>
<proteinExistence type="predicted"/>
<dbReference type="EC" id="2.7.13.3" evidence="2"/>
<dbReference type="InterPro" id="IPR011990">
    <property type="entry name" value="TPR-like_helical_dom_sf"/>
</dbReference>
<dbReference type="PANTHER" id="PTHR24421:SF10">
    <property type="entry name" value="NITRATE_NITRITE SENSOR PROTEIN NARQ"/>
    <property type="match status" value="1"/>
</dbReference>
<keyword evidence="10" id="KW-0472">Membrane</keyword>
<dbReference type="Gene3D" id="1.20.5.1930">
    <property type="match status" value="1"/>
</dbReference>
<comment type="caution">
    <text evidence="12">The sequence shown here is derived from an EMBL/GenBank/DDBJ whole genome shotgun (WGS) entry which is preliminary data.</text>
</comment>
<evidence type="ECO:0000256" key="4">
    <source>
        <dbReference type="ARBA" id="ARBA00022679"/>
    </source>
</evidence>
<dbReference type="Proteomes" id="UP000031246">
    <property type="component" value="Unassembled WGS sequence"/>
</dbReference>
<dbReference type="InterPro" id="IPR011712">
    <property type="entry name" value="Sig_transdc_His_kin_sub3_dim/P"/>
</dbReference>
<evidence type="ECO:0000256" key="6">
    <source>
        <dbReference type="ARBA" id="ARBA00022777"/>
    </source>
</evidence>
<dbReference type="InterPro" id="IPR050482">
    <property type="entry name" value="Sensor_HK_TwoCompSys"/>
</dbReference>
<keyword evidence="3" id="KW-0597">Phosphoprotein</keyword>
<dbReference type="SUPFAM" id="SSF55874">
    <property type="entry name" value="ATPase domain of HSP90 chaperone/DNA topoisomerase II/histidine kinase"/>
    <property type="match status" value="1"/>
</dbReference>
<evidence type="ECO:0000256" key="5">
    <source>
        <dbReference type="ARBA" id="ARBA00022741"/>
    </source>
</evidence>
<keyword evidence="4" id="KW-0808">Transferase</keyword>
<dbReference type="Pfam" id="PF07730">
    <property type="entry name" value="HisKA_3"/>
    <property type="match status" value="1"/>
</dbReference>